<name>A0AAV5V0Z9_9BILA</name>
<feature type="domain" description="K Homology" evidence="5">
    <location>
        <begin position="252"/>
        <end position="348"/>
    </location>
</feature>
<sequence>GTFVNSVHDLHADLMLPPGFGGASRAPALTPSMLNKYYEELETARAVQSRLQQRASTSNDARMGGAMHSPVSAGAFSSPRMAAGAEARRASASAYSGASLAFPTYGGSTGTTTISSPRTSPCSLSLSSMSLSPSSGGYGGGRDGASSAASGMQHSCSSMSSSNASAAAAAAAAAANALLGGAPHPPSPPMECTMEYLADLVKEKKQLEVFPHAFTHVDRLVEEEINRVRLALFQCDFATDDLHLPEPEGEVVTMTEKLYVPRREYPEYNFVGRILGPRGMTAKQLEQETGCKIMVRGKGSMRDKRKEEANRGKPNWEHLEDELHVLIQCEDTANRAAVKMQVAAEHVKKLLIPAPEGTDELKRKQLMELAIINGTYRPFHGKQTNGMLDQHSRMLSMVPQSALRSSIYSVSPGGSPAHGGSSNLIHPSLTFPSVSSSSNIAGLDFSTVMNQTLLDSFISTYNLGSSTGLGGGLPSSIGGTSFNATSSSPLSTLTSPTATDHPGGAFGYGSGATTSYPGSLLQSLPAHLFDSAS</sequence>
<dbReference type="AlphaFoldDB" id="A0AAV5V0Z9"/>
<feature type="region of interest" description="Disordered" evidence="4">
    <location>
        <begin position="50"/>
        <end position="74"/>
    </location>
</feature>
<evidence type="ECO:0000256" key="4">
    <source>
        <dbReference type="SAM" id="MobiDB-lite"/>
    </source>
</evidence>
<comment type="caution">
    <text evidence="6">The sequence shown here is derived from an EMBL/GenBank/DDBJ whole genome shotgun (WGS) entry which is preliminary data.</text>
</comment>
<feature type="non-terminal residue" evidence="6">
    <location>
        <position position="1"/>
    </location>
</feature>
<feature type="compositionally biased region" description="Low complexity" evidence="4">
    <location>
        <begin position="107"/>
        <end position="135"/>
    </location>
</feature>
<dbReference type="GO" id="GO:0003727">
    <property type="term" value="F:single-stranded RNA binding"/>
    <property type="evidence" value="ECO:0007669"/>
    <property type="project" value="UniProtKB-ARBA"/>
</dbReference>
<dbReference type="EMBL" id="BTSY01000001">
    <property type="protein sequence ID" value="GMT12512.1"/>
    <property type="molecule type" value="Genomic_DNA"/>
</dbReference>
<evidence type="ECO:0000259" key="5">
    <source>
        <dbReference type="SMART" id="SM00322"/>
    </source>
</evidence>
<dbReference type="Pfam" id="PF16544">
    <property type="entry name" value="STAR_dimer"/>
    <property type="match status" value="1"/>
</dbReference>
<dbReference type="FunFam" id="3.30.1370.10:FF:000028">
    <property type="entry name" value="protein quaking isoform X2"/>
    <property type="match status" value="1"/>
</dbReference>
<proteinExistence type="predicted"/>
<dbReference type="InterPro" id="IPR055256">
    <property type="entry name" value="KH_1_KHDC4/BBP-like"/>
</dbReference>
<accession>A0AAV5V0Z9</accession>
<dbReference type="InterPro" id="IPR036612">
    <property type="entry name" value="KH_dom_type_1_sf"/>
</dbReference>
<dbReference type="Gene3D" id="1.20.5.4010">
    <property type="match status" value="1"/>
</dbReference>
<feature type="non-terminal residue" evidence="6">
    <location>
        <position position="533"/>
    </location>
</feature>
<feature type="region of interest" description="Disordered" evidence="4">
    <location>
        <begin position="107"/>
        <end position="157"/>
    </location>
</feature>
<dbReference type="PANTHER" id="PTHR11208:SF125">
    <property type="entry name" value="KH DOMAIN-CONTAINING RNA-BINDING PROTEIN QKI"/>
    <property type="match status" value="1"/>
</dbReference>
<dbReference type="GO" id="GO:0003729">
    <property type="term" value="F:mRNA binding"/>
    <property type="evidence" value="ECO:0007669"/>
    <property type="project" value="TreeGrafter"/>
</dbReference>
<dbReference type="SMART" id="SM00322">
    <property type="entry name" value="KH"/>
    <property type="match status" value="1"/>
</dbReference>
<feature type="compositionally biased region" description="Polar residues" evidence="4">
    <location>
        <begin position="50"/>
        <end position="60"/>
    </location>
</feature>
<feature type="compositionally biased region" description="Low complexity" evidence="4">
    <location>
        <begin position="486"/>
        <end position="499"/>
    </location>
</feature>
<feature type="region of interest" description="Disordered" evidence="4">
    <location>
        <begin position="486"/>
        <end position="506"/>
    </location>
</feature>
<dbReference type="GO" id="GO:0048024">
    <property type="term" value="P:regulation of mRNA splicing, via spliceosome"/>
    <property type="evidence" value="ECO:0007669"/>
    <property type="project" value="TreeGrafter"/>
</dbReference>
<gene>
    <name evidence="6" type="ORF">PFISCL1PPCAC_3809</name>
</gene>
<organism evidence="6 7">
    <name type="scientific">Pristionchus fissidentatus</name>
    <dbReference type="NCBI Taxonomy" id="1538716"/>
    <lineage>
        <taxon>Eukaryota</taxon>
        <taxon>Metazoa</taxon>
        <taxon>Ecdysozoa</taxon>
        <taxon>Nematoda</taxon>
        <taxon>Chromadorea</taxon>
        <taxon>Rhabditida</taxon>
        <taxon>Rhabditina</taxon>
        <taxon>Diplogasteromorpha</taxon>
        <taxon>Diplogasteroidea</taxon>
        <taxon>Neodiplogasteridae</taxon>
        <taxon>Pristionchus</taxon>
    </lineage>
</organism>
<keyword evidence="1" id="KW-0217">Developmental protein</keyword>
<keyword evidence="7" id="KW-1185">Reference proteome</keyword>
<reference evidence="6" key="1">
    <citation type="submission" date="2023-10" db="EMBL/GenBank/DDBJ databases">
        <title>Genome assembly of Pristionchus species.</title>
        <authorList>
            <person name="Yoshida K."/>
            <person name="Sommer R.J."/>
        </authorList>
    </citation>
    <scope>NUCLEOTIDE SEQUENCE</scope>
    <source>
        <strain evidence="6">RS5133</strain>
    </source>
</reference>
<dbReference type="GO" id="GO:0005634">
    <property type="term" value="C:nucleus"/>
    <property type="evidence" value="ECO:0007669"/>
    <property type="project" value="TreeGrafter"/>
</dbReference>
<evidence type="ECO:0000256" key="2">
    <source>
        <dbReference type="ARBA" id="ARBA00022884"/>
    </source>
</evidence>
<dbReference type="Pfam" id="PF22675">
    <property type="entry name" value="KH-I_KHDC4-BBP"/>
    <property type="match status" value="1"/>
</dbReference>
<dbReference type="FunFam" id="1.20.5.4010:FF:000002">
    <property type="entry name" value="Held out wings, isoform D"/>
    <property type="match status" value="1"/>
</dbReference>
<dbReference type="InterPro" id="IPR045071">
    <property type="entry name" value="BBP-like"/>
</dbReference>
<dbReference type="PROSITE" id="PS50084">
    <property type="entry name" value="KH_TYPE_1"/>
    <property type="match status" value="1"/>
</dbReference>
<feature type="compositionally biased region" description="Low complexity" evidence="4">
    <location>
        <begin position="144"/>
        <end position="157"/>
    </location>
</feature>
<dbReference type="InterPro" id="IPR032377">
    <property type="entry name" value="STAR_dimer"/>
</dbReference>
<protein>
    <recommendedName>
        <fullName evidence="5">K Homology domain-containing protein</fullName>
    </recommendedName>
</protein>
<dbReference type="InterPro" id="IPR004087">
    <property type="entry name" value="KH_dom"/>
</dbReference>
<dbReference type="Proteomes" id="UP001432322">
    <property type="component" value="Unassembled WGS sequence"/>
</dbReference>
<evidence type="ECO:0000313" key="7">
    <source>
        <dbReference type="Proteomes" id="UP001432322"/>
    </source>
</evidence>
<dbReference type="Gene3D" id="3.30.1370.10">
    <property type="entry name" value="K Homology domain, type 1"/>
    <property type="match status" value="1"/>
</dbReference>
<evidence type="ECO:0000313" key="6">
    <source>
        <dbReference type="EMBL" id="GMT12512.1"/>
    </source>
</evidence>
<evidence type="ECO:0000256" key="1">
    <source>
        <dbReference type="ARBA" id="ARBA00022473"/>
    </source>
</evidence>
<keyword evidence="2 3" id="KW-0694">RNA-binding</keyword>
<dbReference type="SUPFAM" id="SSF54791">
    <property type="entry name" value="Eukaryotic type KH-domain (KH-domain type I)"/>
    <property type="match status" value="1"/>
</dbReference>
<evidence type="ECO:0000256" key="3">
    <source>
        <dbReference type="PROSITE-ProRule" id="PRU00117"/>
    </source>
</evidence>
<dbReference type="GO" id="GO:0043186">
    <property type="term" value="C:P granule"/>
    <property type="evidence" value="ECO:0007669"/>
    <property type="project" value="UniProtKB-ARBA"/>
</dbReference>
<dbReference type="PANTHER" id="PTHR11208">
    <property type="entry name" value="RNA-BINDING PROTEIN RELATED"/>
    <property type="match status" value="1"/>
</dbReference>